<evidence type="ECO:0000256" key="4">
    <source>
        <dbReference type="ARBA" id="ARBA00022475"/>
    </source>
</evidence>
<keyword evidence="7 9" id="KW-0472">Membrane</keyword>
<evidence type="ECO:0000256" key="7">
    <source>
        <dbReference type="ARBA" id="ARBA00023136"/>
    </source>
</evidence>
<evidence type="ECO:0000256" key="6">
    <source>
        <dbReference type="ARBA" id="ARBA00022989"/>
    </source>
</evidence>
<dbReference type="GO" id="GO:0015250">
    <property type="term" value="F:water channel activity"/>
    <property type="evidence" value="ECO:0007669"/>
    <property type="project" value="TreeGrafter"/>
</dbReference>
<comment type="similarity">
    <text evidence="2 8">Belongs to the MIP/aquaporin (TC 1.A.8) family.</text>
</comment>
<evidence type="ECO:0000256" key="8">
    <source>
        <dbReference type="RuleBase" id="RU000477"/>
    </source>
</evidence>
<feature type="transmembrane region" description="Helical" evidence="9">
    <location>
        <begin position="40"/>
        <end position="59"/>
    </location>
</feature>
<dbReference type="PRINTS" id="PR00783">
    <property type="entry name" value="MINTRINSICP"/>
</dbReference>
<comment type="subcellular location">
    <subcellularLocation>
        <location evidence="1">Cell membrane</location>
        <topology evidence="1">Multi-pass membrane protein</topology>
    </subcellularLocation>
</comment>
<sequence>MTGSLARRVAAEAVGTGLLVVVAVGSGIQATQLSQDSGVRLLACSLAAVFGLGVLITLLGPVSGGHLNPAVTLSAWYADRRRSTGPTLREVAAYIPAQVAGAIGGAVLADAMFARPLVKLSTHERSAGHLWLGEVVATAGLILLVLGLQRTGRARLVPAAVAAYIGSAYWFTSSTSFANPALTIGRVVTDTAAGIAPASVVPFVAAQLLGAGLGLGAATLLFGRPAHPGDDNHATAARTEPAPL</sequence>
<reference evidence="10 11" key="1">
    <citation type="submission" date="2016-07" db="EMBL/GenBank/DDBJ databases">
        <title>Draft genome of Streptomyces diastatochromogenes.</title>
        <authorList>
            <person name="Podduturi R."/>
            <person name="Lukassen M.B."/>
            <person name="Clausen N."/>
            <person name="Nielsen J.L."/>
            <person name="Jorgensen N.O."/>
        </authorList>
    </citation>
    <scope>NUCLEOTIDE SEQUENCE [LARGE SCALE GENOMIC DNA]</scope>
    <source>
        <strain evidence="10 11">DSM 40608</strain>
    </source>
</reference>
<dbReference type="InterPro" id="IPR023271">
    <property type="entry name" value="Aquaporin-like"/>
</dbReference>
<dbReference type="PANTHER" id="PTHR19139">
    <property type="entry name" value="AQUAPORIN TRANSPORTER"/>
    <property type="match status" value="1"/>
</dbReference>
<dbReference type="SUPFAM" id="SSF81338">
    <property type="entry name" value="Aquaporin-like"/>
    <property type="match status" value="1"/>
</dbReference>
<keyword evidence="6 9" id="KW-1133">Transmembrane helix</keyword>
<feature type="transmembrane region" description="Helical" evidence="9">
    <location>
        <begin position="129"/>
        <end position="148"/>
    </location>
</feature>
<dbReference type="PANTHER" id="PTHR19139:SF199">
    <property type="entry name" value="MIP17260P"/>
    <property type="match status" value="1"/>
</dbReference>
<dbReference type="InterPro" id="IPR000425">
    <property type="entry name" value="MIP"/>
</dbReference>
<dbReference type="Proteomes" id="UP000215483">
    <property type="component" value="Unassembled WGS sequence"/>
</dbReference>
<keyword evidence="11" id="KW-1185">Reference proteome</keyword>
<protein>
    <recommendedName>
        <fullName evidence="12">Channel transporter</fullName>
    </recommendedName>
</protein>
<feature type="transmembrane region" description="Helical" evidence="9">
    <location>
        <begin position="155"/>
        <end position="172"/>
    </location>
</feature>
<dbReference type="PROSITE" id="PS00221">
    <property type="entry name" value="MIP"/>
    <property type="match status" value="1"/>
</dbReference>
<dbReference type="Gene3D" id="1.20.1080.10">
    <property type="entry name" value="Glycerol uptake facilitator protein"/>
    <property type="match status" value="1"/>
</dbReference>
<feature type="transmembrane region" description="Helical" evidence="9">
    <location>
        <begin position="91"/>
        <end position="109"/>
    </location>
</feature>
<dbReference type="GO" id="GO:0005886">
    <property type="term" value="C:plasma membrane"/>
    <property type="evidence" value="ECO:0007669"/>
    <property type="project" value="UniProtKB-SubCell"/>
</dbReference>
<dbReference type="Pfam" id="PF00230">
    <property type="entry name" value="MIP"/>
    <property type="match status" value="1"/>
</dbReference>
<keyword evidence="3 8" id="KW-0813">Transport</keyword>
<feature type="transmembrane region" description="Helical" evidence="9">
    <location>
        <begin position="9"/>
        <end position="28"/>
    </location>
</feature>
<dbReference type="InterPro" id="IPR022357">
    <property type="entry name" value="MIP_CS"/>
</dbReference>
<evidence type="ECO:0000256" key="2">
    <source>
        <dbReference type="ARBA" id="ARBA00006175"/>
    </source>
</evidence>
<keyword evidence="5 8" id="KW-0812">Transmembrane</keyword>
<evidence type="ECO:0000256" key="1">
    <source>
        <dbReference type="ARBA" id="ARBA00004651"/>
    </source>
</evidence>
<dbReference type="OrthoDB" id="9807293at2"/>
<dbReference type="AlphaFoldDB" id="A0A233S6I7"/>
<comment type="caution">
    <text evidence="10">The sequence shown here is derived from an EMBL/GenBank/DDBJ whole genome shotgun (WGS) entry which is preliminary data.</text>
</comment>
<gene>
    <name evidence="10" type="ORF">BEK98_30660</name>
</gene>
<dbReference type="EMBL" id="MCGQ01000030">
    <property type="protein sequence ID" value="OXY91308.1"/>
    <property type="molecule type" value="Genomic_DNA"/>
</dbReference>
<dbReference type="RefSeq" id="WP_094220099.1">
    <property type="nucleotide sequence ID" value="NZ_MCGQ01000030.1"/>
</dbReference>
<dbReference type="InterPro" id="IPR034294">
    <property type="entry name" value="Aquaporin_transptr"/>
</dbReference>
<evidence type="ECO:0000313" key="10">
    <source>
        <dbReference type="EMBL" id="OXY91308.1"/>
    </source>
</evidence>
<name>A0A233S6I7_STRDA</name>
<keyword evidence="4" id="KW-1003">Cell membrane</keyword>
<evidence type="ECO:0000313" key="11">
    <source>
        <dbReference type="Proteomes" id="UP000215483"/>
    </source>
</evidence>
<evidence type="ECO:0008006" key="12">
    <source>
        <dbReference type="Google" id="ProtNLM"/>
    </source>
</evidence>
<evidence type="ECO:0000256" key="9">
    <source>
        <dbReference type="SAM" id="Phobius"/>
    </source>
</evidence>
<feature type="transmembrane region" description="Helical" evidence="9">
    <location>
        <begin position="192"/>
        <end position="222"/>
    </location>
</feature>
<evidence type="ECO:0000256" key="3">
    <source>
        <dbReference type="ARBA" id="ARBA00022448"/>
    </source>
</evidence>
<evidence type="ECO:0000256" key="5">
    <source>
        <dbReference type="ARBA" id="ARBA00022692"/>
    </source>
</evidence>
<organism evidence="10 11">
    <name type="scientific">Streptomyces diastatochromogenes</name>
    <dbReference type="NCBI Taxonomy" id="42236"/>
    <lineage>
        <taxon>Bacteria</taxon>
        <taxon>Bacillati</taxon>
        <taxon>Actinomycetota</taxon>
        <taxon>Actinomycetes</taxon>
        <taxon>Kitasatosporales</taxon>
        <taxon>Streptomycetaceae</taxon>
        <taxon>Streptomyces</taxon>
    </lineage>
</organism>
<proteinExistence type="inferred from homology"/>
<accession>A0A233S6I7</accession>